<dbReference type="InterPro" id="IPR004000">
    <property type="entry name" value="Actin"/>
</dbReference>
<dbReference type="OrthoDB" id="6220758at2759"/>
<gene>
    <name evidence="6" type="ORF">E3N88_45747</name>
</gene>
<evidence type="ECO:0000313" key="6">
    <source>
        <dbReference type="EMBL" id="KAC9488811.1"/>
    </source>
</evidence>
<accession>A0A5N6L895</accession>
<dbReference type="FunFam" id="3.30.420.40:FF:000187">
    <property type="entry name" value="Actin-related protein 6"/>
    <property type="match status" value="1"/>
</dbReference>
<dbReference type="GO" id="GO:0003830">
    <property type="term" value="F:beta-1,4-mannosylglycoprotein 4-beta-N-acetylglucosaminyltransferase activity"/>
    <property type="evidence" value="ECO:0007669"/>
    <property type="project" value="InterPro"/>
</dbReference>
<dbReference type="SMART" id="SM00268">
    <property type="entry name" value="ACTIN"/>
    <property type="match status" value="1"/>
</dbReference>
<protein>
    <recommendedName>
        <fullName evidence="4">Actin-related protein 6</fullName>
    </recommendedName>
</protein>
<evidence type="ECO:0000256" key="3">
    <source>
        <dbReference type="ARBA" id="ARBA00023242"/>
    </source>
</evidence>
<comment type="similarity">
    <text evidence="2">Belongs to the actin family. ARP6 subfamily.</text>
</comment>
<dbReference type="GO" id="GO:0005634">
    <property type="term" value="C:nucleus"/>
    <property type="evidence" value="ECO:0007669"/>
    <property type="project" value="UniProtKB-SubCell"/>
</dbReference>
<dbReference type="FunFam" id="3.30.420.40:FF:000058">
    <property type="entry name" value="Putative actin-related protein 5"/>
    <property type="match status" value="1"/>
</dbReference>
<dbReference type="CDD" id="cd10210">
    <property type="entry name" value="ASKHA_NBD_Arp6"/>
    <property type="match status" value="1"/>
</dbReference>
<evidence type="ECO:0000256" key="5">
    <source>
        <dbReference type="SAM" id="MobiDB-lite"/>
    </source>
</evidence>
<dbReference type="SUPFAM" id="SSF53067">
    <property type="entry name" value="Actin-like ATPase domain"/>
    <property type="match status" value="2"/>
</dbReference>
<dbReference type="InterPro" id="IPR006813">
    <property type="entry name" value="Glyco_trans_17"/>
</dbReference>
<comment type="subcellular location">
    <subcellularLocation>
        <location evidence="1">Nucleus</location>
    </subcellularLocation>
</comment>
<evidence type="ECO:0000313" key="7">
    <source>
        <dbReference type="Proteomes" id="UP000326396"/>
    </source>
</evidence>
<keyword evidence="7" id="KW-1185">Reference proteome</keyword>
<dbReference type="PANTHER" id="PTHR12224:SF25">
    <property type="entry name" value="BETA-1,4-N-ACETYLGLUCOSAMINYLTRANSFERASE FAMILY PROTEIN"/>
    <property type="match status" value="1"/>
</dbReference>
<dbReference type="EMBL" id="SZYD01002494">
    <property type="protein sequence ID" value="KAC9488811.1"/>
    <property type="molecule type" value="Genomic_DNA"/>
</dbReference>
<sequence length="710" mass="80705">MATLCHLHGWKLRNEARRVFDAIIFSNELDLLEVRWGELNPYVTKFIILESNATFTGLPKALTFASNRERFSFFEDKIVYGFLPGELAYEGQRVSPFSVEAHHRVSMNRLISSSGISDGDLLIVADTDEIPSRNTIKLLQWCDGLPPVLHLDMKKYLYSFEFPTDPTWKATSHVYNQHTHYMHSRQTDLVLSDTGWHCSFCFKYLSEFVVKMTAYSHADRVKKKHHLDHSRIQEKICNGDDLYDMLPEEYSFKNLIGKMGSIPRTASAVHLPTYLIENTEKFRFLLPGGLIKAGFGGERDPTTVVPNCTARPLSSKKFLLADQLLSPSEDLTSAVLRRPYDRGYLINHDLQSTIWSHIFSSLLHITPSSSSLLLTEPLFNLPSIQRATDEIVFEEFNFKSLFVSDSPSLVHLYEASRRPYDVVSKAQCSLVVDIGFSFAHAAPVLQNFTVNYGVKRMDLGGKALTNYLKELVSYRSINVMDETFLMDDVKEKLCFVSTDVARDLQIARRRGSDNHFRCTYVLPDGINHTKGFIKDPTEAQRYLSLSENGELPHSEETDEADQTDAKSISSERSKIDLTKNEFSLSNERFLVPEMIFRPADLGMNQAGLAECIVRAVNSCHPYLHPVLYESIILTGGSTLFPGFAKRLENELRPLVPDAYQVKISTQEDPILGVWRGGSLLASSPDFEEMCVTKSEYEELGSSRCRRRFFH</sequence>
<comment type="caution">
    <text evidence="6">The sequence shown here is derived from an EMBL/GenBank/DDBJ whole genome shotgun (WGS) entry which is preliminary data.</text>
</comment>
<evidence type="ECO:0000256" key="1">
    <source>
        <dbReference type="ARBA" id="ARBA00004123"/>
    </source>
</evidence>
<dbReference type="FunFam" id="3.90.640.10:FF:000041">
    <property type="entry name" value="Actin-related protein 6"/>
    <property type="match status" value="1"/>
</dbReference>
<feature type="region of interest" description="Disordered" evidence="5">
    <location>
        <begin position="549"/>
        <end position="571"/>
    </location>
</feature>
<dbReference type="Gene3D" id="3.90.640.10">
    <property type="entry name" value="Actin, Chain A, domain 4"/>
    <property type="match status" value="1"/>
</dbReference>
<dbReference type="Proteomes" id="UP000326396">
    <property type="component" value="Unassembled WGS sequence"/>
</dbReference>
<dbReference type="GO" id="GO:0016020">
    <property type="term" value="C:membrane"/>
    <property type="evidence" value="ECO:0007669"/>
    <property type="project" value="InterPro"/>
</dbReference>
<dbReference type="Pfam" id="PF04724">
    <property type="entry name" value="Glyco_transf_17"/>
    <property type="match status" value="1"/>
</dbReference>
<dbReference type="GO" id="GO:0006044">
    <property type="term" value="P:N-acetylglucosamine metabolic process"/>
    <property type="evidence" value="ECO:0007669"/>
    <property type="project" value="TreeGrafter"/>
</dbReference>
<keyword evidence="3" id="KW-0539">Nucleus</keyword>
<dbReference type="InterPro" id="IPR043129">
    <property type="entry name" value="ATPase_NBD"/>
</dbReference>
<dbReference type="PANTHER" id="PTHR12224">
    <property type="entry name" value="BETA-1,4-MANNOSYL-GLYCOPROTEIN BETA-1,4-N-ACETYLGLUCOSAMINYL-TRANSFERASE"/>
    <property type="match status" value="1"/>
</dbReference>
<dbReference type="GO" id="GO:0030029">
    <property type="term" value="P:actin filament-based process"/>
    <property type="evidence" value="ECO:0007669"/>
    <property type="project" value="UniProtKB-ARBA"/>
</dbReference>
<dbReference type="Gene3D" id="3.30.420.40">
    <property type="match status" value="2"/>
</dbReference>
<dbReference type="FunFam" id="3.30.420.40:FF:000048">
    <property type="entry name" value="ARP5 actin-related protein 5 homolog"/>
    <property type="match status" value="1"/>
</dbReference>
<evidence type="ECO:0000256" key="4">
    <source>
        <dbReference type="ARBA" id="ARBA00074635"/>
    </source>
</evidence>
<name>A0A5N6L895_9ASTR</name>
<proteinExistence type="inferred from homology"/>
<evidence type="ECO:0000256" key="2">
    <source>
        <dbReference type="ARBA" id="ARBA00005665"/>
    </source>
</evidence>
<organism evidence="6 7">
    <name type="scientific">Mikania micrantha</name>
    <name type="common">bitter vine</name>
    <dbReference type="NCBI Taxonomy" id="192012"/>
    <lineage>
        <taxon>Eukaryota</taxon>
        <taxon>Viridiplantae</taxon>
        <taxon>Streptophyta</taxon>
        <taxon>Embryophyta</taxon>
        <taxon>Tracheophyta</taxon>
        <taxon>Spermatophyta</taxon>
        <taxon>Magnoliopsida</taxon>
        <taxon>eudicotyledons</taxon>
        <taxon>Gunneridae</taxon>
        <taxon>Pentapetalae</taxon>
        <taxon>asterids</taxon>
        <taxon>campanulids</taxon>
        <taxon>Asterales</taxon>
        <taxon>Asteraceae</taxon>
        <taxon>Asteroideae</taxon>
        <taxon>Heliantheae alliance</taxon>
        <taxon>Eupatorieae</taxon>
        <taxon>Mikania</taxon>
    </lineage>
</organism>
<dbReference type="AlphaFoldDB" id="A0A5N6L895"/>
<reference evidence="6 7" key="1">
    <citation type="submission" date="2019-05" db="EMBL/GenBank/DDBJ databases">
        <title>Mikania micrantha, genome provides insights into the molecular mechanism of rapid growth.</title>
        <authorList>
            <person name="Liu B."/>
        </authorList>
    </citation>
    <scope>NUCLEOTIDE SEQUENCE [LARGE SCALE GENOMIC DNA]</scope>
    <source>
        <strain evidence="6">NLD-2019</strain>
        <tissue evidence="6">Leaf</tissue>
    </source>
</reference>